<dbReference type="EMBL" id="WMBE01000003">
    <property type="protein sequence ID" value="MDG0867679.1"/>
    <property type="molecule type" value="Genomic_DNA"/>
</dbReference>
<dbReference type="Pfam" id="PF09136">
    <property type="entry name" value="Glucodextran_B"/>
    <property type="match status" value="1"/>
</dbReference>
<reference evidence="2" key="2">
    <citation type="journal article" date="2023" name="Nat. Commun.">
        <title>Cultivation of marine bacteria of the SAR202 clade.</title>
        <authorList>
            <person name="Lim Y."/>
            <person name="Seo J.H."/>
            <person name="Giovannoni S.J."/>
            <person name="Kang I."/>
            <person name="Cho J.C."/>
        </authorList>
    </citation>
    <scope>NUCLEOTIDE SEQUENCE</scope>
    <source>
        <strain evidence="2">JH1073</strain>
    </source>
</reference>
<reference evidence="3" key="3">
    <citation type="submission" date="2023-06" db="EMBL/GenBank/DDBJ databases">
        <title>Pangenomics reveal diversification of enzyme families and niche specialization in globally abundant SAR202 bacteria.</title>
        <authorList>
            <person name="Saw J.H.W."/>
        </authorList>
    </citation>
    <scope>NUCLEOTIDE SEQUENCE [LARGE SCALE GENOMIC DNA]</scope>
    <source>
        <strain evidence="3">JH1073</strain>
    </source>
</reference>
<keyword evidence="3" id="KW-1185">Reference proteome</keyword>
<dbReference type="RefSeq" id="WP_342826273.1">
    <property type="nucleotide sequence ID" value="NZ_CP046146.1"/>
</dbReference>
<evidence type="ECO:0000313" key="3">
    <source>
        <dbReference type="Proteomes" id="UP001219901"/>
    </source>
</evidence>
<accession>A0AAJ6CT43</accession>
<evidence type="ECO:0000313" key="4">
    <source>
        <dbReference type="Proteomes" id="UP001321249"/>
    </source>
</evidence>
<dbReference type="Proteomes" id="UP001219901">
    <property type="component" value="Chromosome"/>
</dbReference>
<dbReference type="Gene3D" id="2.60.40.10">
    <property type="entry name" value="Immunoglobulins"/>
    <property type="match status" value="1"/>
</dbReference>
<dbReference type="Proteomes" id="UP001321249">
    <property type="component" value="Unassembled WGS sequence"/>
</dbReference>
<proteinExistence type="predicted"/>
<dbReference type="EMBL" id="CP046147">
    <property type="protein sequence ID" value="WFG39953.1"/>
    <property type="molecule type" value="Genomic_DNA"/>
</dbReference>
<evidence type="ECO:0000313" key="2">
    <source>
        <dbReference type="EMBL" id="WFG39953.1"/>
    </source>
</evidence>
<organism evidence="2 3">
    <name type="scientific">Candidatus Lucifugimonas marina</name>
    <dbReference type="NCBI Taxonomy" id="3038979"/>
    <lineage>
        <taxon>Bacteria</taxon>
        <taxon>Bacillati</taxon>
        <taxon>Chloroflexota</taxon>
        <taxon>Dehalococcoidia</taxon>
        <taxon>SAR202 cluster</taxon>
        <taxon>Candidatus Lucifugimonadales</taxon>
        <taxon>Candidatus Lucifugimonadaceae</taxon>
        <taxon>Candidatus Lucifugimonas</taxon>
    </lineage>
</organism>
<evidence type="ECO:0000313" key="1">
    <source>
        <dbReference type="EMBL" id="MDG0867679.1"/>
    </source>
</evidence>
<protein>
    <submittedName>
        <fullName evidence="2">Uncharacterized protein</fullName>
    </submittedName>
</protein>
<dbReference type="InterPro" id="IPR013783">
    <property type="entry name" value="Ig-like_fold"/>
</dbReference>
<sequence length="357" mass="38428">MNLDNHILRVISLRSESSLDESFETILRNAGHKVTVLTSTEPAFALVSSSWPDVVLFDPISQFGMSGSIQRLRSSFDGTIVAAGHIPDPTIAAMLEELRITKFAATASELLTILRNVPTRNANITLDPAGLVSDDPEKPVTSPEPQLAIDSERQLELVNTESNPPEAKSPELSNGVNLVVRESESEAVKRSARSVKLPPLPKIKISLPMKRWHRTALGAAVAAAVIAAVAIPFFGEQPVKESTETNQMAAKALPVVPDLLTKPLALLTLDEISGEHLPLEIAGIKDRAVIEEPAIAFWGDTAPDAFVTVNGEPADVSEYGAFVVDFPLEDGANFIEVLASDFQGRTTRQAFTVVSLQ</sequence>
<name>A0AAJ6CT43_9CHLR</name>
<gene>
    <name evidence="1" type="ORF">GKO46_11435</name>
    <name evidence="2" type="ORF">GKO48_10100</name>
</gene>
<reference evidence="3 4" key="1">
    <citation type="submission" date="2019-11" db="EMBL/GenBank/DDBJ databases">
        <authorList>
            <person name="Cho J.-C."/>
        </authorList>
    </citation>
    <scope>NUCLEOTIDE SEQUENCE [LARGE SCALE GENOMIC DNA]</scope>
    <source>
        <strain evidence="2 3">JH1073</strain>
        <strain evidence="1 4">JH702</strain>
    </source>
</reference>
<dbReference type="AlphaFoldDB" id="A0AAJ6CT43"/>